<reference evidence="17 18" key="1">
    <citation type="journal article" date="2018" name="Front. Microbiol.">
        <title>Genomic and genetic insights into a cosmopolitan fungus, Paecilomyces variotii (Eurotiales).</title>
        <authorList>
            <person name="Urquhart A.S."/>
            <person name="Mondo S.J."/>
            <person name="Makela M.R."/>
            <person name="Hane J.K."/>
            <person name="Wiebenga A."/>
            <person name="He G."/>
            <person name="Mihaltcheva S."/>
            <person name="Pangilinan J."/>
            <person name="Lipzen A."/>
            <person name="Barry K."/>
            <person name="de Vries R.P."/>
            <person name="Grigoriev I.V."/>
            <person name="Idnurm A."/>
        </authorList>
    </citation>
    <scope>NUCLEOTIDE SEQUENCE [LARGE SCALE GENOMIC DNA]</scope>
    <source>
        <strain evidence="17 18">CBS 101075</strain>
    </source>
</reference>
<evidence type="ECO:0000256" key="10">
    <source>
        <dbReference type="ARBA" id="ARBA00033442"/>
    </source>
</evidence>
<feature type="active site" description="Proton acceptor" evidence="12">
    <location>
        <position position="208"/>
    </location>
</feature>
<feature type="region of interest" description="Disordered" evidence="14">
    <location>
        <begin position="513"/>
        <end position="536"/>
    </location>
</feature>
<keyword evidence="18" id="KW-1185">Reference proteome</keyword>
<keyword evidence="8" id="KW-0326">Glycosidase</keyword>
<dbReference type="AlphaFoldDB" id="A0A443HS89"/>
<evidence type="ECO:0000256" key="8">
    <source>
        <dbReference type="ARBA" id="ARBA00023295"/>
    </source>
</evidence>
<dbReference type="VEuPathDB" id="FungiDB:C8Q69DRAFT_300654"/>
<dbReference type="GeneID" id="39596424"/>
<dbReference type="PANTHER" id="PTHR31616:SF12">
    <property type="entry name" value="GLUCOAMYLASE"/>
    <property type="match status" value="1"/>
</dbReference>
<sequence>MYISRSSLVAVLAALSAKLALAATDESLTKRASDLEFFISSESTTALNGVLANIGPDGDRVPGAASGVVVASPSKQDPDYWYTWTRDAALTFKCLVDKFVNGNHSLQGQIQNYISAQAKIQAIQNPSGDLSSGAGLAEPKFYINETAFTGDWGRPQRDGPALRATALIGYAQWLIDNDHTDVALSNVWPVVTNDLSYVTQYWNKTGYDLWEEVDGSSFFTIAVSSRALIEGSALAKQLNKTCESCDEISADIACFQQSFWTGEYIKSNINLVYENNRTGKDANSIIASIHLFDPKASCDDSTFQPCSPQALANHKAVVDSFRDLYTVNKGIKQGSAVAIGRYAEDVYYDGNPWYLCTLAAAEQLYDALYQWSKQGSIVITDQSLHFFRDFDSSVNSGTYSSSSDTYTFLTKAIRTYADGFMSIVQKYTPTNGSLSEQFSKDDGKQTSAIDLTWSYAAFLTAVERRNGTVPPSWGASENGKLPTTCASTTVNGTYHEASVTSWPKGLTGSSIASSSSNDTSASGTSTGSAATSSKSSGASKALMSSSMGRTKTFASAFLSALAMLIYT</sequence>
<protein>
    <recommendedName>
        <fullName evidence="3">glucan 1,4-alpha-glucosidase</fullName>
        <ecNumber evidence="3">3.2.1.3</ecNumber>
    </recommendedName>
    <alternativeName>
        <fullName evidence="11">1,4-alpha-D-glucan glucohydrolase</fullName>
    </alternativeName>
    <alternativeName>
        <fullName evidence="10">Glucan 1,4-alpha-glucosidase</fullName>
    </alternativeName>
</protein>
<evidence type="ECO:0000256" key="5">
    <source>
        <dbReference type="ARBA" id="ARBA00022801"/>
    </source>
</evidence>
<evidence type="ECO:0000256" key="13">
    <source>
        <dbReference type="PIRSR" id="PIRSR001031-2"/>
    </source>
</evidence>
<evidence type="ECO:0000256" key="11">
    <source>
        <dbReference type="ARBA" id="ARBA00033473"/>
    </source>
</evidence>
<dbReference type="EMBL" id="RCNU01000007">
    <property type="protein sequence ID" value="RWQ94675.1"/>
    <property type="molecule type" value="Genomic_DNA"/>
</dbReference>
<comment type="similarity">
    <text evidence="2">Belongs to the glycosyl hydrolase 15 family.</text>
</comment>
<evidence type="ECO:0000256" key="15">
    <source>
        <dbReference type="SAM" id="SignalP"/>
    </source>
</evidence>
<evidence type="ECO:0000259" key="16">
    <source>
        <dbReference type="Pfam" id="PF00723"/>
    </source>
</evidence>
<evidence type="ECO:0000256" key="14">
    <source>
        <dbReference type="SAM" id="MobiDB-lite"/>
    </source>
</evidence>
<evidence type="ECO:0000256" key="4">
    <source>
        <dbReference type="ARBA" id="ARBA00022729"/>
    </source>
</evidence>
<dbReference type="Pfam" id="PF00723">
    <property type="entry name" value="Glyco_hydro_15"/>
    <property type="match status" value="1"/>
</dbReference>
<dbReference type="Gene3D" id="1.50.10.10">
    <property type="match status" value="1"/>
</dbReference>
<comment type="catalytic activity">
    <reaction evidence="1">
        <text>Hydrolysis of terminal (1-&gt;4)-linked alpha-D-glucose residues successively from non-reducing ends of the chains with release of beta-D-glucose.</text>
        <dbReference type="EC" id="3.2.1.3"/>
    </reaction>
</comment>
<evidence type="ECO:0000256" key="2">
    <source>
        <dbReference type="ARBA" id="ARBA00006188"/>
    </source>
</evidence>
<proteinExistence type="inferred from homology"/>
<evidence type="ECO:0000256" key="3">
    <source>
        <dbReference type="ARBA" id="ARBA00012593"/>
    </source>
</evidence>
<name>A0A443HS89_BYSSP</name>
<evidence type="ECO:0000256" key="7">
    <source>
        <dbReference type="ARBA" id="ARBA00023277"/>
    </source>
</evidence>
<dbReference type="Proteomes" id="UP000283841">
    <property type="component" value="Unassembled WGS sequence"/>
</dbReference>
<dbReference type="EC" id="3.2.1.3" evidence="3"/>
<dbReference type="RefSeq" id="XP_028484320.1">
    <property type="nucleotide sequence ID" value="XM_028627147.1"/>
</dbReference>
<feature type="active site" description="Proton donor" evidence="12">
    <location>
        <position position="211"/>
    </location>
</feature>
<dbReference type="PIRSF" id="PIRSF001031">
    <property type="entry name" value="Glu-a-glcsd_SBD"/>
    <property type="match status" value="1"/>
</dbReference>
<organism evidence="17 18">
    <name type="scientific">Byssochlamys spectabilis</name>
    <name type="common">Paecilomyces variotii</name>
    <dbReference type="NCBI Taxonomy" id="264951"/>
    <lineage>
        <taxon>Eukaryota</taxon>
        <taxon>Fungi</taxon>
        <taxon>Dikarya</taxon>
        <taxon>Ascomycota</taxon>
        <taxon>Pezizomycotina</taxon>
        <taxon>Eurotiomycetes</taxon>
        <taxon>Eurotiomycetidae</taxon>
        <taxon>Eurotiales</taxon>
        <taxon>Thermoascaceae</taxon>
        <taxon>Paecilomyces</taxon>
    </lineage>
</organism>
<dbReference type="PRINTS" id="PR00736">
    <property type="entry name" value="GLHYDRLASE15"/>
</dbReference>
<dbReference type="InterPro" id="IPR000165">
    <property type="entry name" value="Glucoamylase"/>
</dbReference>
<dbReference type="GO" id="GO:0004339">
    <property type="term" value="F:glucan 1,4-alpha-glucosidase activity"/>
    <property type="evidence" value="ECO:0007669"/>
    <property type="project" value="UniProtKB-EC"/>
</dbReference>
<feature type="binding site" evidence="13">
    <location>
        <position position="152"/>
    </location>
    <ligand>
        <name>substrate</name>
    </ligand>
</feature>
<dbReference type="PANTHER" id="PTHR31616">
    <property type="entry name" value="TREHALASE"/>
    <property type="match status" value="1"/>
</dbReference>
<keyword evidence="6" id="KW-0325">Glycoprotein</keyword>
<feature type="domain" description="GH15-like" evidence="16">
    <location>
        <begin position="46"/>
        <end position="462"/>
    </location>
</feature>
<dbReference type="GO" id="GO:0000272">
    <property type="term" value="P:polysaccharide catabolic process"/>
    <property type="evidence" value="ECO:0007669"/>
    <property type="project" value="UniProtKB-KW"/>
</dbReference>
<dbReference type="GO" id="GO:0000324">
    <property type="term" value="C:fungal-type vacuole"/>
    <property type="evidence" value="ECO:0007669"/>
    <property type="project" value="TreeGrafter"/>
</dbReference>
<evidence type="ECO:0000256" key="6">
    <source>
        <dbReference type="ARBA" id="ARBA00023180"/>
    </source>
</evidence>
<evidence type="ECO:0000256" key="12">
    <source>
        <dbReference type="PIRSR" id="PIRSR001031-1"/>
    </source>
</evidence>
<keyword evidence="9" id="KW-0624">Polysaccharide degradation</keyword>
<feature type="signal peptide" evidence="15">
    <location>
        <begin position="1"/>
        <end position="22"/>
    </location>
</feature>
<evidence type="ECO:0000313" key="18">
    <source>
        <dbReference type="Proteomes" id="UP000283841"/>
    </source>
</evidence>
<dbReference type="SUPFAM" id="SSF48208">
    <property type="entry name" value="Six-hairpin glycosidases"/>
    <property type="match status" value="1"/>
</dbReference>
<dbReference type="STRING" id="264951.A0A443HS89"/>
<comment type="caution">
    <text evidence="17">The sequence shown here is derived from an EMBL/GenBank/DDBJ whole genome shotgun (WGS) entry which is preliminary data.</text>
</comment>
<dbReference type="GO" id="GO:2001070">
    <property type="term" value="F:starch binding"/>
    <property type="evidence" value="ECO:0007669"/>
    <property type="project" value="InterPro"/>
</dbReference>
<keyword evidence="4 15" id="KW-0732">Signal</keyword>
<dbReference type="InterPro" id="IPR046966">
    <property type="entry name" value="Glucoamylase_active_site"/>
</dbReference>
<keyword evidence="5" id="KW-0378">Hydrolase</keyword>
<keyword evidence="7" id="KW-0119">Carbohydrate metabolism</keyword>
<accession>A0A443HS89</accession>
<dbReference type="InterPro" id="IPR012341">
    <property type="entry name" value="6hp_glycosidase-like_sf"/>
</dbReference>
<dbReference type="FunFam" id="1.50.10.10:FF:000018">
    <property type="entry name" value="Glucoamylase"/>
    <property type="match status" value="1"/>
</dbReference>
<feature type="chain" id="PRO_5019008964" description="glucan 1,4-alpha-glucosidase" evidence="15">
    <location>
        <begin position="23"/>
        <end position="567"/>
    </location>
</feature>
<dbReference type="PROSITE" id="PS00820">
    <property type="entry name" value="GLUCOAMYLASE"/>
    <property type="match status" value="1"/>
</dbReference>
<dbReference type="InterPro" id="IPR008291">
    <property type="entry name" value="Glucoamylase_SBD"/>
</dbReference>
<dbReference type="InterPro" id="IPR008928">
    <property type="entry name" value="6-hairpin_glycosidase_sf"/>
</dbReference>
<evidence type="ECO:0000256" key="1">
    <source>
        <dbReference type="ARBA" id="ARBA00001863"/>
    </source>
</evidence>
<evidence type="ECO:0000313" key="17">
    <source>
        <dbReference type="EMBL" id="RWQ94675.1"/>
    </source>
</evidence>
<gene>
    <name evidence="17" type="ORF">C8Q69DRAFT_300654</name>
</gene>
<evidence type="ECO:0000256" key="9">
    <source>
        <dbReference type="ARBA" id="ARBA00023326"/>
    </source>
</evidence>
<dbReference type="InterPro" id="IPR011613">
    <property type="entry name" value="GH15-like"/>
</dbReference>